<dbReference type="InterPro" id="IPR011501">
    <property type="entry name" value="Noc3_N"/>
</dbReference>
<evidence type="ECO:0000256" key="6">
    <source>
        <dbReference type="ARBA" id="ARBA00023004"/>
    </source>
</evidence>
<feature type="domain" description="Ubiquitin-protein ligase E3A N-terminal zinc-binding" evidence="19">
    <location>
        <begin position="1078"/>
        <end position="1109"/>
    </location>
</feature>
<dbReference type="GO" id="GO:0004497">
    <property type="term" value="F:monooxygenase activity"/>
    <property type="evidence" value="ECO:0007669"/>
    <property type="project" value="InterPro"/>
</dbReference>
<dbReference type="Pfam" id="PF00067">
    <property type="entry name" value="p450"/>
    <property type="match status" value="1"/>
</dbReference>
<dbReference type="PRINTS" id="PR00465">
    <property type="entry name" value="EP450IV"/>
</dbReference>
<dbReference type="Pfam" id="PF07540">
    <property type="entry name" value="NOC3p"/>
    <property type="match status" value="1"/>
</dbReference>
<feature type="region of interest" description="Disordered" evidence="16">
    <location>
        <begin position="1840"/>
        <end position="1923"/>
    </location>
</feature>
<feature type="domain" description="Ubiquitin fusion degradation protein UFD1 N-terminal subdomain 1" evidence="17">
    <location>
        <begin position="548"/>
        <end position="626"/>
    </location>
</feature>
<dbReference type="CDD" id="cd11082">
    <property type="entry name" value="CYP61_CYP710"/>
    <property type="match status" value="1"/>
</dbReference>
<dbReference type="Pfam" id="PF03152">
    <property type="entry name" value="UFD1_N1"/>
    <property type="match status" value="1"/>
</dbReference>
<dbReference type="SUPFAM" id="SSF48264">
    <property type="entry name" value="Cytochrome P450"/>
    <property type="match status" value="1"/>
</dbReference>
<dbReference type="GeneID" id="93651979"/>
<dbReference type="GO" id="GO:0020037">
    <property type="term" value="F:heme binding"/>
    <property type="evidence" value="ECO:0007669"/>
    <property type="project" value="InterPro"/>
</dbReference>
<evidence type="ECO:0000259" key="20">
    <source>
        <dbReference type="Pfam" id="PF24842"/>
    </source>
</evidence>
<keyword evidence="5" id="KW-0560">Oxidoreductase</keyword>
<comment type="pathway">
    <text evidence="10">Steroid metabolism; ergosterol biosynthesis; ergosterol from zymosterol: step 4/5.</text>
</comment>
<feature type="region of interest" description="Disordered" evidence="16">
    <location>
        <begin position="1"/>
        <end position="124"/>
    </location>
</feature>
<evidence type="ECO:0000256" key="5">
    <source>
        <dbReference type="ARBA" id="ARBA00023002"/>
    </source>
</evidence>
<feature type="binding site" description="axial binding residue" evidence="14">
    <location>
        <position position="1653"/>
    </location>
    <ligand>
        <name>heme</name>
        <dbReference type="ChEBI" id="CHEBI:30413"/>
    </ligand>
    <ligandPart>
        <name>Fe</name>
        <dbReference type="ChEBI" id="CHEBI:18248"/>
    </ligandPart>
</feature>
<feature type="domain" description="Nucleolar complex-associated protein 3 N-terminal" evidence="18">
    <location>
        <begin position="129"/>
        <end position="219"/>
    </location>
</feature>
<dbReference type="InterPro" id="IPR001128">
    <property type="entry name" value="Cyt_P450"/>
</dbReference>
<dbReference type="Pfam" id="PF16558">
    <property type="entry name" value="AZUL"/>
    <property type="match status" value="1"/>
</dbReference>
<evidence type="ECO:0000313" key="22">
    <source>
        <dbReference type="Proteomes" id="UP000669133"/>
    </source>
</evidence>
<dbReference type="InterPro" id="IPR032353">
    <property type="entry name" value="AZUL"/>
</dbReference>
<keyword evidence="8" id="KW-0804">Transcription</keyword>
<evidence type="ECO:0000259" key="17">
    <source>
        <dbReference type="Pfam" id="PF03152"/>
    </source>
</evidence>
<dbReference type="InterPro" id="IPR009072">
    <property type="entry name" value="Histone-fold"/>
</dbReference>
<dbReference type="GO" id="GO:0016705">
    <property type="term" value="F:oxidoreductase activity, acting on paired donors, with incorporation or reduction of molecular oxygen"/>
    <property type="evidence" value="ECO:0007669"/>
    <property type="project" value="InterPro"/>
</dbReference>
<feature type="compositionally biased region" description="Basic and acidic residues" evidence="16">
    <location>
        <begin position="108"/>
        <end position="124"/>
    </location>
</feature>
<keyword evidence="9" id="KW-0539">Nucleus</keyword>
<dbReference type="GO" id="GO:0006270">
    <property type="term" value="P:DNA replication initiation"/>
    <property type="evidence" value="ECO:0007669"/>
    <property type="project" value="TreeGrafter"/>
</dbReference>
<dbReference type="Gene3D" id="1.10.630.10">
    <property type="entry name" value="Cytochrome P450"/>
    <property type="match status" value="1"/>
</dbReference>
<dbReference type="Gene3D" id="1.10.20.10">
    <property type="entry name" value="Histone, subunit A"/>
    <property type="match status" value="1"/>
</dbReference>
<keyword evidence="7" id="KW-0805">Transcription regulation</keyword>
<keyword evidence="4 14" id="KW-0479">Metal-binding</keyword>
<sequence>MGKRKAKTQELEKRKKLKQSQDAQLSTGLFNGDIDEEEYVNGHDWENEEQDYELRPRKMKEKHLVEASLPIKREDGRLERVLREVEEKEDEQEEEEEEEERPEEEPTEEHPQEVDEDAHLSPREKLIKTKEEIAELGSKLIENPEENIACLTRLRKMSESKNFMTSQLAIMALLPIFKSLAPSYRIRALTDAEKREKVSRDVARLRQYEQSLVVNYKAYLDLLAAYSKVSYSNSANNEKVTTDQLKRGNLALKAAIELCTSSLRHFNYRKELFTILIKRLNRKPVYEQDIPVFIKSVQALETLLRDDEEHGDITVDIITILTKSIRDKKYRVDESVVNILLSASLLSDYSPNDDSDKPKIKLKKKDRVHLSKKERKNRKERKEIEEEMRQAQQAITVEQREKYQAQVLKMILMSYLEILKASQEDEETQEAINAAPLIGACLRGMCKFAHLINVDLVADVFLTIRGIMVDIIEEFNTKMLGDCIHALLNTGNKRKQTVSEPKEISQLLESMKLHSPEIATERLIYEFIGRLHPTMFVFTLNVDKSNTSLPTYSDKANLPPDILHHLIESGIDFPHPLVFKVTNESNPTLHTYIGVKEFTSESEEVVFPRSISTKLQDPTRVIVELEMNVVKANSLRLKPSIFYPVSNWKYFLESKLQNYTVVEKNDTITIEEDGLQYQLQVEQINGSDSVNVASIIDTDVVLDVVPLSDAAAEQQMEFNKSYYEQVGNVVELKKDEELVVHELSSFLDPKFVPRLYKVDITKWGGDDLWVELEMKDSTHLINVDCVVGMSKLLNIEHFAYSTLSEDEEVVKLIESGLVAKKTIHIDLKKDELILNKLNRCKQISDDGNADDDEEEKFIYLIAFTWKGVEDLQIRVTDKQDEGGEESSSTTDSKRCPNCSKLIPKENFLIHELRCHKQKAKPVDANLLQFKHTQLYEKQYNCCSETFDTFFDLVRHKATCPKTVIECRFCHLIVPQETATYQDNFEGLTHHENLCGNKTEECIKCGKFIRRKDMVKHMKVHELEKIDYNEAITFHKCANVNCINNQATNELNLCEFCFGPLYIPQHDPSNIKLQSRIERRYMLQLTKGCGQGWCNNEYCKTGNPKMSNNSMKDALQIMKQLFESIHQPRLPINEKNGVSVDGDNRLWFCVTESVSKKKLWFDLLTSEGNYSEEAILQALKVSSGELQARQCFNQTVELAGSTQQTHNFLTSNKPINFFYQLYLSASWFQIVIASIVLILSYDQVKYQLNKGSIAGPKFKIWPIIGPFLESLDPKFEEYKAKWDSGALSCVSIFHKFVVIASTRDLARKILSSPKFVKPCVVDVAIKILRPTNWVFLDGKEHTDYRRSLNGLFSQKALEVYIPVQEKYMDIYLERFINYNGPRKFFPEFRELLCALSLRTFCGDYITEDQIALIADNYYRITAALELVNFPIILPYTKTWYGKKIADETMQIFADCAAMAKKHISQGGKPTCVMDEWIFLMKEAKDKHLDDPESKLLIREFSNKEISETIFTFLFASQDASSSLACWLFQIVADRPDVVEKVRQEQMEVRNGDMNVKLDLQLIQQMKYTNNVVRETLRYRPPVLMVPYVVKQSFPITESYTAPKGSMVIPTLYPALHDPEVFEDAESFIPERWENPTGDMNKRNWLPFGVGPHVCLGQKYVLMLFTGMLGKFLMGADLIHHKTDLSEEIKVFATIFPKDDLILEFKKRQTALPTDTTDTSTNASNPSNIVPEEQLPPILYPKRKRKRQLFTKDIENLLYAMGDRPYSLDSTVSALEDILVDFISKLSHTMVHYAASQGRNRIKLNDLAFALRNDPLKLGRLLYILEQSQKIERAKKLFDEEQGGDKKGDVFAKIGEEDDDEEDEEGDGDGEERDGDGDGVPGGNEGGEDGDVFGKKGKKKKVELDENGKPKKRKYKKRKLEDKGN</sequence>
<dbReference type="SUPFAM" id="SSF47113">
    <property type="entry name" value="Histone-fold"/>
    <property type="match status" value="1"/>
</dbReference>
<gene>
    <name evidence="21" type="ORF">I9W82_003350</name>
</gene>
<dbReference type="OrthoDB" id="1372046at2759"/>
<dbReference type="PANTHER" id="PTHR14428:SF5">
    <property type="entry name" value="NUCLEOLAR COMPLEX PROTEIN 3 HOMOLOG"/>
    <property type="match status" value="1"/>
</dbReference>
<evidence type="ECO:0000256" key="14">
    <source>
        <dbReference type="PIRSR" id="PIRSR602403-1"/>
    </source>
</evidence>
<feature type="compositionally biased region" description="Acidic residues" evidence="16">
    <location>
        <begin position="87"/>
        <end position="107"/>
    </location>
</feature>
<dbReference type="GO" id="GO:0046982">
    <property type="term" value="F:protein heterodimerization activity"/>
    <property type="evidence" value="ECO:0007669"/>
    <property type="project" value="InterPro"/>
</dbReference>
<dbReference type="InterPro" id="IPR055418">
    <property type="entry name" value="UFD1_N2"/>
</dbReference>
<evidence type="ECO:0000256" key="3">
    <source>
        <dbReference type="ARBA" id="ARBA00010617"/>
    </source>
</evidence>
<dbReference type="Pfam" id="PF24842">
    <property type="entry name" value="UFD1_N2"/>
    <property type="match status" value="1"/>
</dbReference>
<dbReference type="Gene3D" id="3.10.330.10">
    <property type="match status" value="1"/>
</dbReference>
<feature type="compositionally biased region" description="Basic and acidic residues" evidence="16">
    <location>
        <begin position="71"/>
        <end position="86"/>
    </location>
</feature>
<feature type="compositionally biased region" description="Polar residues" evidence="16">
    <location>
        <begin position="20"/>
        <end position="29"/>
    </location>
</feature>
<name>A0A8H7ZIX7_9ASCO</name>
<feature type="coiled-coil region" evidence="15">
    <location>
        <begin position="370"/>
        <end position="401"/>
    </location>
</feature>
<keyword evidence="22" id="KW-1185">Reference proteome</keyword>
<dbReference type="InterPro" id="IPR036396">
    <property type="entry name" value="Cyt_P450_sf"/>
</dbReference>
<dbReference type="GO" id="GO:0005506">
    <property type="term" value="F:iron ion binding"/>
    <property type="evidence" value="ECO:0007669"/>
    <property type="project" value="InterPro"/>
</dbReference>
<dbReference type="GO" id="GO:0005730">
    <property type="term" value="C:nucleolus"/>
    <property type="evidence" value="ECO:0007669"/>
    <property type="project" value="TreeGrafter"/>
</dbReference>
<dbReference type="InterPro" id="IPR002403">
    <property type="entry name" value="Cyt_P450_E_grp-IV"/>
</dbReference>
<accession>A0A8H7ZIX7</accession>
<evidence type="ECO:0000259" key="18">
    <source>
        <dbReference type="Pfam" id="PF07540"/>
    </source>
</evidence>
<dbReference type="FunFam" id="1.10.630.10:FF:000021">
    <property type="entry name" value="Cytochrome P450 61"/>
    <property type="match status" value="1"/>
</dbReference>
<evidence type="ECO:0000256" key="13">
    <source>
        <dbReference type="ARBA" id="ARBA00083491"/>
    </source>
</evidence>
<dbReference type="EMBL" id="JAEOAQ010000003">
    <property type="protein sequence ID" value="KAG5419582.1"/>
    <property type="molecule type" value="Genomic_DNA"/>
</dbReference>
<dbReference type="InterPro" id="IPR042556">
    <property type="entry name" value="AZUL_sf"/>
</dbReference>
<feature type="domain" description="Ubiquitin fusion degradation protein UFD1 N-terminal subdomain 2" evidence="20">
    <location>
        <begin position="632"/>
        <end position="706"/>
    </location>
</feature>
<dbReference type="InterPro" id="IPR016024">
    <property type="entry name" value="ARM-type_fold"/>
</dbReference>
<keyword evidence="14" id="KW-0349">Heme</keyword>
<comment type="subcellular location">
    <subcellularLocation>
        <location evidence="2">Nucleus</location>
    </subcellularLocation>
</comment>
<organism evidence="21 22">
    <name type="scientific">Candida metapsilosis</name>
    <dbReference type="NCBI Taxonomy" id="273372"/>
    <lineage>
        <taxon>Eukaryota</taxon>
        <taxon>Fungi</taxon>
        <taxon>Dikarya</taxon>
        <taxon>Ascomycota</taxon>
        <taxon>Saccharomycotina</taxon>
        <taxon>Pichiomycetes</taxon>
        <taxon>Debaryomycetaceae</taxon>
        <taxon>Candida/Lodderomyces clade</taxon>
        <taxon>Candida</taxon>
    </lineage>
</organism>
<evidence type="ECO:0000256" key="7">
    <source>
        <dbReference type="ARBA" id="ARBA00023015"/>
    </source>
</evidence>
<evidence type="ECO:0000256" key="4">
    <source>
        <dbReference type="ARBA" id="ARBA00022723"/>
    </source>
</evidence>
<evidence type="ECO:0000256" key="12">
    <source>
        <dbReference type="ARBA" id="ARBA00081953"/>
    </source>
</evidence>
<feature type="compositionally biased region" description="Acidic residues" evidence="16">
    <location>
        <begin position="1854"/>
        <end position="1875"/>
    </location>
</feature>
<evidence type="ECO:0000256" key="8">
    <source>
        <dbReference type="ARBA" id="ARBA00023163"/>
    </source>
</evidence>
<evidence type="ECO:0000256" key="16">
    <source>
        <dbReference type="SAM" id="MobiDB-lite"/>
    </source>
</evidence>
<keyword evidence="6 14" id="KW-0408">Iron</keyword>
<evidence type="ECO:0000256" key="15">
    <source>
        <dbReference type="SAM" id="Coils"/>
    </source>
</evidence>
<keyword evidence="15" id="KW-0175">Coiled coil</keyword>
<dbReference type="GO" id="GO:0006366">
    <property type="term" value="P:transcription by RNA polymerase II"/>
    <property type="evidence" value="ECO:0007669"/>
    <property type="project" value="InterPro"/>
</dbReference>
<evidence type="ECO:0000256" key="9">
    <source>
        <dbReference type="ARBA" id="ARBA00023242"/>
    </source>
</evidence>
<dbReference type="Gene3D" id="6.10.130.10">
    <property type="entry name" value="Ubiquitin-protein ligase E3A, N-terminal zinc-binding domain (AZUL)"/>
    <property type="match status" value="1"/>
</dbReference>
<dbReference type="Gene3D" id="2.40.40.50">
    <property type="entry name" value="Ubiquitin fusion degradation protein UFD1, N-terminal domain"/>
    <property type="match status" value="1"/>
</dbReference>
<comment type="caution">
    <text evidence="21">The sequence shown here is derived from an EMBL/GenBank/DDBJ whole genome shotgun (WGS) entry which is preliminary data.</text>
</comment>
<dbReference type="InterPro" id="IPR042299">
    <property type="entry name" value="Ufd1-like_Nn"/>
</dbReference>
<protein>
    <recommendedName>
        <fullName evidence="11">C-22 sterol desaturase ERG5</fullName>
    </recommendedName>
    <alternativeName>
        <fullName evidence="13">Cytochrome P450 61</fullName>
    </alternativeName>
    <alternativeName>
        <fullName evidence="12">Ergosterol biosynthetic protein 5</fullName>
    </alternativeName>
</protein>
<evidence type="ECO:0000313" key="21">
    <source>
        <dbReference type="EMBL" id="KAG5419582.1"/>
    </source>
</evidence>
<evidence type="ECO:0000259" key="19">
    <source>
        <dbReference type="Pfam" id="PF16558"/>
    </source>
</evidence>
<comment type="similarity">
    <text evidence="3">Belongs to the cytochrome P450 family.</text>
</comment>
<evidence type="ECO:0000256" key="1">
    <source>
        <dbReference type="ARBA" id="ARBA00001971"/>
    </source>
</evidence>
<dbReference type="SUPFAM" id="SSF48371">
    <property type="entry name" value="ARM repeat"/>
    <property type="match status" value="1"/>
</dbReference>
<dbReference type="GO" id="GO:0003682">
    <property type="term" value="F:chromatin binding"/>
    <property type="evidence" value="ECO:0007669"/>
    <property type="project" value="TreeGrafter"/>
</dbReference>
<proteinExistence type="inferred from homology"/>
<dbReference type="InterPro" id="IPR016903">
    <property type="entry name" value="Nucleolar_cplx-assoc_3"/>
</dbReference>
<dbReference type="InterPro" id="IPR017972">
    <property type="entry name" value="Cyt_P450_CS"/>
</dbReference>
<dbReference type="InterPro" id="IPR055417">
    <property type="entry name" value="UFD1_N1"/>
</dbReference>
<dbReference type="Proteomes" id="UP000669133">
    <property type="component" value="Unassembled WGS sequence"/>
</dbReference>
<evidence type="ECO:0000256" key="10">
    <source>
        <dbReference type="ARBA" id="ARBA00060589"/>
    </source>
</evidence>
<comment type="cofactor">
    <cofactor evidence="1 14">
        <name>heme</name>
        <dbReference type="ChEBI" id="CHEBI:30413"/>
    </cofactor>
</comment>
<evidence type="ECO:0000256" key="11">
    <source>
        <dbReference type="ARBA" id="ARBA00074117"/>
    </source>
</evidence>
<reference evidence="21 22" key="1">
    <citation type="submission" date="2020-12" db="EMBL/GenBank/DDBJ databases">
        <title>Effect of drift, selection, and recombination on the evolution of hybrid genomes in Candida yeast pathogens.</title>
        <authorList>
            <person name="Mixao V."/>
            <person name="Ksiezopolska E."/>
            <person name="Saus E."/>
            <person name="Boekhout T."/>
            <person name="Gacser A."/>
            <person name="Gabaldon T."/>
        </authorList>
    </citation>
    <scope>NUCLEOTIDE SEQUENCE [LARGE SCALE GENOMIC DNA]</scope>
    <source>
        <strain evidence="21 22">BP57</strain>
    </source>
</reference>
<dbReference type="PROSITE" id="PS00086">
    <property type="entry name" value="CYTOCHROME_P450"/>
    <property type="match status" value="1"/>
</dbReference>
<evidence type="ECO:0000256" key="2">
    <source>
        <dbReference type="ARBA" id="ARBA00004123"/>
    </source>
</evidence>
<dbReference type="RefSeq" id="XP_067548698.1">
    <property type="nucleotide sequence ID" value="XM_067692306.1"/>
</dbReference>
<dbReference type="PANTHER" id="PTHR14428">
    <property type="entry name" value="NUCLEOLAR COMPLEX PROTEIN 3"/>
    <property type="match status" value="1"/>
</dbReference>
<dbReference type="InterPro" id="IPR003195">
    <property type="entry name" value="TFIID_TAF13"/>
</dbReference>
<dbReference type="Pfam" id="PF02269">
    <property type="entry name" value="TFIID-18kDa"/>
    <property type="match status" value="1"/>
</dbReference>